<dbReference type="Proteomes" id="UP000318297">
    <property type="component" value="Unassembled WGS sequence"/>
</dbReference>
<keyword evidence="3" id="KW-1185">Reference proteome</keyword>
<dbReference type="InterPro" id="IPR000182">
    <property type="entry name" value="GNAT_dom"/>
</dbReference>
<dbReference type="GO" id="GO:0005737">
    <property type="term" value="C:cytoplasm"/>
    <property type="evidence" value="ECO:0007669"/>
    <property type="project" value="TreeGrafter"/>
</dbReference>
<dbReference type="EMBL" id="VIVQ01000001">
    <property type="protein sequence ID" value="TWE12122.1"/>
    <property type="molecule type" value="Genomic_DNA"/>
</dbReference>
<dbReference type="GO" id="GO:0008999">
    <property type="term" value="F:protein-N-terminal-alanine acetyltransferase activity"/>
    <property type="evidence" value="ECO:0007669"/>
    <property type="project" value="TreeGrafter"/>
</dbReference>
<dbReference type="Gene3D" id="3.40.630.30">
    <property type="match status" value="1"/>
</dbReference>
<keyword evidence="2" id="KW-0808">Transferase</keyword>
<dbReference type="GO" id="GO:1990189">
    <property type="term" value="F:protein N-terminal-serine acetyltransferase activity"/>
    <property type="evidence" value="ECO:0007669"/>
    <property type="project" value="TreeGrafter"/>
</dbReference>
<comment type="caution">
    <text evidence="2">The sequence shown here is derived from an EMBL/GenBank/DDBJ whole genome shotgun (WGS) entry which is preliminary data.</text>
</comment>
<dbReference type="SUPFAM" id="SSF55729">
    <property type="entry name" value="Acyl-CoA N-acyltransferases (Nat)"/>
    <property type="match status" value="1"/>
</dbReference>
<dbReference type="InterPro" id="IPR016181">
    <property type="entry name" value="Acyl_CoA_acyltransferase"/>
</dbReference>
<organism evidence="2 3">
    <name type="scientific">Rudaeicoccus suwonensis</name>
    <dbReference type="NCBI Taxonomy" id="657409"/>
    <lineage>
        <taxon>Bacteria</taxon>
        <taxon>Bacillati</taxon>
        <taxon>Actinomycetota</taxon>
        <taxon>Actinomycetes</taxon>
        <taxon>Micrococcales</taxon>
        <taxon>Dermacoccaceae</taxon>
        <taxon>Rudaeicoccus</taxon>
    </lineage>
</organism>
<evidence type="ECO:0000259" key="1">
    <source>
        <dbReference type="PROSITE" id="PS51186"/>
    </source>
</evidence>
<dbReference type="RefSeq" id="WP_211841590.1">
    <property type="nucleotide sequence ID" value="NZ_VIVQ01000001.1"/>
</dbReference>
<dbReference type="AlphaFoldDB" id="A0A561E928"/>
<name>A0A561E928_9MICO</name>
<dbReference type="PANTHER" id="PTHR43441:SF10">
    <property type="entry name" value="ACETYLTRANSFERASE"/>
    <property type="match status" value="1"/>
</dbReference>
<evidence type="ECO:0000313" key="3">
    <source>
        <dbReference type="Proteomes" id="UP000318297"/>
    </source>
</evidence>
<sequence length="169" mass="18546">MRRYADASPDLLRQLPALDELEEQFLGTVNGAGGHWKFAVCLRDIPAGNVAVRMRGMRVGWCSYWVAAECRGRGLASTALSSLAAFAFEELDAFRLKLAHRLDNPASGAVARAAGFAPEGIMRAELEYDGVRYDTRMWSRLRTDPAPAAAFPRIPSEGHDVARHTSRNG</sequence>
<dbReference type="PROSITE" id="PS51186">
    <property type="entry name" value="GNAT"/>
    <property type="match status" value="1"/>
</dbReference>
<dbReference type="Pfam" id="PF13302">
    <property type="entry name" value="Acetyltransf_3"/>
    <property type="match status" value="1"/>
</dbReference>
<feature type="domain" description="N-acetyltransferase" evidence="1">
    <location>
        <begin position="1"/>
        <end position="142"/>
    </location>
</feature>
<gene>
    <name evidence="2" type="ORF">BKA23_0918</name>
</gene>
<protein>
    <submittedName>
        <fullName evidence="2">RimJ/RimL family protein N-acetyltransferase</fullName>
    </submittedName>
</protein>
<reference evidence="2 3" key="1">
    <citation type="submission" date="2019-06" db="EMBL/GenBank/DDBJ databases">
        <title>Sequencing the genomes of 1000 actinobacteria strains.</title>
        <authorList>
            <person name="Klenk H.-P."/>
        </authorList>
    </citation>
    <scope>NUCLEOTIDE SEQUENCE [LARGE SCALE GENOMIC DNA]</scope>
    <source>
        <strain evidence="2 3">DSM 19560</strain>
    </source>
</reference>
<evidence type="ECO:0000313" key="2">
    <source>
        <dbReference type="EMBL" id="TWE12122.1"/>
    </source>
</evidence>
<dbReference type="InterPro" id="IPR051908">
    <property type="entry name" value="Ribosomal_N-acetyltransferase"/>
</dbReference>
<proteinExistence type="predicted"/>
<accession>A0A561E928</accession>
<dbReference type="PANTHER" id="PTHR43441">
    <property type="entry name" value="RIBOSOMAL-PROTEIN-SERINE ACETYLTRANSFERASE"/>
    <property type="match status" value="1"/>
</dbReference>